<accession>A0A7Y0DY98</accession>
<dbReference type="EMBL" id="JABBNT010000001">
    <property type="protein sequence ID" value="NMM43800.1"/>
    <property type="molecule type" value="Genomic_DNA"/>
</dbReference>
<sequence length="173" mass="19190">MEKTETHAAFEAFCLDFYNRDSVESACLALQDTLDLDVVILLLCCWTGRHGAYLSGEVLTAFDASARPWRETVVTPLRKLRRRLKSAVGGMTPDMSDPFRDSVKKLELDAELLLIGYVAALLERIPGENARAADRTGVIRGNIIRYAEGRGLDPADLPRDHVEVLAKTAADRM</sequence>
<organism evidence="1 2">
    <name type="scientific">Pacificispira spongiicola</name>
    <dbReference type="NCBI Taxonomy" id="2729598"/>
    <lineage>
        <taxon>Bacteria</taxon>
        <taxon>Pseudomonadati</taxon>
        <taxon>Pseudomonadota</taxon>
        <taxon>Alphaproteobacteria</taxon>
        <taxon>Rhodospirillales</taxon>
        <taxon>Rhodospirillaceae</taxon>
        <taxon>Pacificispira</taxon>
    </lineage>
</organism>
<comment type="caution">
    <text evidence="1">The sequence shown here is derived from an EMBL/GenBank/DDBJ whole genome shotgun (WGS) entry which is preliminary data.</text>
</comment>
<dbReference type="InterPro" id="IPR012659">
    <property type="entry name" value="CHP02444"/>
</dbReference>
<gene>
    <name evidence="1" type="ORF">HH303_04885</name>
</gene>
<proteinExistence type="predicted"/>
<name>A0A7Y0DY98_9PROT</name>
<keyword evidence="2" id="KW-1185">Reference proteome</keyword>
<dbReference type="NCBIfam" id="TIGR02444">
    <property type="entry name" value="TIGR02444 family protein"/>
    <property type="match status" value="1"/>
</dbReference>
<dbReference type="Proteomes" id="UP000539372">
    <property type="component" value="Unassembled WGS sequence"/>
</dbReference>
<protein>
    <submittedName>
        <fullName evidence="1">TIGR02444 family protein</fullName>
    </submittedName>
</protein>
<evidence type="ECO:0000313" key="2">
    <source>
        <dbReference type="Proteomes" id="UP000539372"/>
    </source>
</evidence>
<dbReference type="RefSeq" id="WP_169624046.1">
    <property type="nucleotide sequence ID" value="NZ_JABBNT010000001.1"/>
</dbReference>
<reference evidence="1 2" key="1">
    <citation type="submission" date="2020-04" db="EMBL/GenBank/DDBJ databases">
        <title>Rhodospirillaceae bacterium KN72 isolated from deep sea.</title>
        <authorList>
            <person name="Zhang D.-C."/>
        </authorList>
    </citation>
    <scope>NUCLEOTIDE SEQUENCE [LARGE SCALE GENOMIC DNA]</scope>
    <source>
        <strain evidence="1 2">KN72</strain>
    </source>
</reference>
<dbReference type="Pfam" id="PF09523">
    <property type="entry name" value="DUF2390"/>
    <property type="match status" value="1"/>
</dbReference>
<evidence type="ECO:0000313" key="1">
    <source>
        <dbReference type="EMBL" id="NMM43800.1"/>
    </source>
</evidence>
<dbReference type="AlphaFoldDB" id="A0A7Y0DY98"/>